<gene>
    <name evidence="2" type="ORF">BRE01_12660</name>
</gene>
<dbReference type="Proteomes" id="UP000319578">
    <property type="component" value="Unassembled WGS sequence"/>
</dbReference>
<name>A0ABQ0TI67_9BACL</name>
<evidence type="ECO:0000313" key="2">
    <source>
        <dbReference type="EMBL" id="GED67564.1"/>
    </source>
</evidence>
<keyword evidence="1" id="KW-0472">Membrane</keyword>
<sequence length="124" mass="14361">MMEELVVWLLAAFGCSSLLVMIAERWIQQMTGIAELPSVHYRLLLRDSEQVLEQVVRKLLFRSYWSGKPIRITLIDEGSVDDTPHISTVLNRYPHCQLFDWQDAVGSGTIVTIDLRSMNHKERF</sequence>
<comment type="caution">
    <text evidence="2">The sequence shown here is derived from an EMBL/GenBank/DDBJ whole genome shotgun (WGS) entry which is preliminary data.</text>
</comment>
<accession>A0ABQ0TI67</accession>
<evidence type="ECO:0000256" key="1">
    <source>
        <dbReference type="SAM" id="Phobius"/>
    </source>
</evidence>
<evidence type="ECO:0008006" key="4">
    <source>
        <dbReference type="Google" id="ProtNLM"/>
    </source>
</evidence>
<dbReference type="EMBL" id="BJON01000005">
    <property type="protein sequence ID" value="GED67564.1"/>
    <property type="molecule type" value="Genomic_DNA"/>
</dbReference>
<keyword evidence="1" id="KW-1133">Transmembrane helix</keyword>
<proteinExistence type="predicted"/>
<organism evidence="2 3">
    <name type="scientific">Brevibacillus reuszeri</name>
    <dbReference type="NCBI Taxonomy" id="54915"/>
    <lineage>
        <taxon>Bacteria</taxon>
        <taxon>Bacillati</taxon>
        <taxon>Bacillota</taxon>
        <taxon>Bacilli</taxon>
        <taxon>Bacillales</taxon>
        <taxon>Paenibacillaceae</taxon>
        <taxon>Brevibacillus</taxon>
    </lineage>
</organism>
<keyword evidence="1" id="KW-0812">Transmembrane</keyword>
<protein>
    <recommendedName>
        <fullName evidence="4">Glycosyl transferase family 2</fullName>
    </recommendedName>
</protein>
<evidence type="ECO:0000313" key="3">
    <source>
        <dbReference type="Proteomes" id="UP000319578"/>
    </source>
</evidence>
<reference evidence="2 3" key="1">
    <citation type="submission" date="2019-06" db="EMBL/GenBank/DDBJ databases">
        <title>Whole genome shotgun sequence of Brevibacillus reuszeri NBRC 15719.</title>
        <authorList>
            <person name="Hosoyama A."/>
            <person name="Uohara A."/>
            <person name="Ohji S."/>
            <person name="Ichikawa N."/>
        </authorList>
    </citation>
    <scope>NUCLEOTIDE SEQUENCE [LARGE SCALE GENOMIC DNA]</scope>
    <source>
        <strain evidence="2 3">NBRC 15719</strain>
    </source>
</reference>
<keyword evidence="3" id="KW-1185">Reference proteome</keyword>
<feature type="transmembrane region" description="Helical" evidence="1">
    <location>
        <begin position="6"/>
        <end position="23"/>
    </location>
</feature>